<accession>A0A4P8XJU0</accession>
<proteinExistence type="predicted"/>
<keyword evidence="2" id="KW-1185">Reference proteome</keyword>
<organism evidence="1 2">
    <name type="scientific">Paenibacillus algicola</name>
    <dbReference type="NCBI Taxonomy" id="2565926"/>
    <lineage>
        <taxon>Bacteria</taxon>
        <taxon>Bacillati</taxon>
        <taxon>Bacillota</taxon>
        <taxon>Bacilli</taxon>
        <taxon>Bacillales</taxon>
        <taxon>Paenibacillaceae</taxon>
        <taxon>Paenibacillus</taxon>
    </lineage>
</organism>
<evidence type="ECO:0000313" key="2">
    <source>
        <dbReference type="Proteomes" id="UP000300879"/>
    </source>
</evidence>
<gene>
    <name evidence="1" type="ORF">E6C60_1838</name>
</gene>
<dbReference type="EMBL" id="CP040396">
    <property type="protein sequence ID" value="QCT02553.1"/>
    <property type="molecule type" value="Genomic_DNA"/>
</dbReference>
<reference evidence="1 2" key="1">
    <citation type="submission" date="2019-05" db="EMBL/GenBank/DDBJ databases">
        <authorList>
            <person name="Chen C."/>
        </authorList>
    </citation>
    <scope>NUCLEOTIDE SEQUENCE [LARGE SCALE GENOMIC DNA]</scope>
    <source>
        <strain evidence="1 2">HB172198</strain>
    </source>
</reference>
<dbReference type="KEGG" id="palo:E6C60_1838"/>
<evidence type="ECO:0000313" key="1">
    <source>
        <dbReference type="EMBL" id="QCT02553.1"/>
    </source>
</evidence>
<protein>
    <recommendedName>
        <fullName evidence="3">Lipoprotein</fullName>
    </recommendedName>
</protein>
<dbReference type="Proteomes" id="UP000300879">
    <property type="component" value="Chromosome"/>
</dbReference>
<name>A0A4P8XJU0_9BACL</name>
<sequence length="239" mass="27293">MKNMYLAAIALIGVLLLSGCMYPNEDSQEEQVSYRESVRRIQGAVDDYFKETSLLPIMTAGEEIPRYEKYRVDLDKLKNMGYMDEIPTTAFEKGGSGRFLIINEEQEPLVKVMDLLTVQKINDMQMSVDRYKSDQGKLPAGEELYPGFTAVDISKTDAKNWKLKSFYSGQDVVLMMDQGGKVYIDYAFDIMQAIQKNGQEPQPDQDLRVYLESESFYVPVKSVPYRWENNQPVPQPGSS</sequence>
<dbReference type="AlphaFoldDB" id="A0A4P8XJU0"/>
<dbReference type="PROSITE" id="PS51257">
    <property type="entry name" value="PROKAR_LIPOPROTEIN"/>
    <property type="match status" value="1"/>
</dbReference>
<evidence type="ECO:0008006" key="3">
    <source>
        <dbReference type="Google" id="ProtNLM"/>
    </source>
</evidence>